<dbReference type="Pfam" id="PF02734">
    <property type="entry name" value="Dak2"/>
    <property type="match status" value="1"/>
</dbReference>
<dbReference type="EMBL" id="JBHSWU010000045">
    <property type="protein sequence ID" value="MFC6723769.1"/>
    <property type="molecule type" value="Genomic_DNA"/>
</dbReference>
<protein>
    <submittedName>
        <fullName evidence="4">Dihydroxyacetone kinase subunit DhaL</fullName>
        <ecNumber evidence="4">2.7.1.121</ecNumber>
    </submittedName>
</protein>
<dbReference type="AlphaFoldDB" id="A0ABD5RX29"/>
<dbReference type="PANTHER" id="PTHR28629:SF4">
    <property type="entry name" value="TRIOKINASE_FMN CYCLASE"/>
    <property type="match status" value="1"/>
</dbReference>
<evidence type="ECO:0000259" key="3">
    <source>
        <dbReference type="PROSITE" id="PS51480"/>
    </source>
</evidence>
<dbReference type="SUPFAM" id="SSF101473">
    <property type="entry name" value="DhaL-like"/>
    <property type="match status" value="1"/>
</dbReference>
<evidence type="ECO:0000313" key="4">
    <source>
        <dbReference type="EMBL" id="MFC6723769.1"/>
    </source>
</evidence>
<dbReference type="SMART" id="SM01120">
    <property type="entry name" value="Dak2"/>
    <property type="match status" value="1"/>
</dbReference>
<keyword evidence="2 4" id="KW-0418">Kinase</keyword>
<feature type="domain" description="DhaL" evidence="3">
    <location>
        <begin position="8"/>
        <end position="209"/>
    </location>
</feature>
<dbReference type="PANTHER" id="PTHR28629">
    <property type="entry name" value="TRIOKINASE/FMN CYCLASE"/>
    <property type="match status" value="1"/>
</dbReference>
<dbReference type="InterPro" id="IPR012737">
    <property type="entry name" value="DhaK_L_YcgS"/>
</dbReference>
<accession>A0ABD5RX29</accession>
<keyword evidence="1 4" id="KW-0808">Transferase</keyword>
<dbReference type="GO" id="GO:0047324">
    <property type="term" value="F:phosphoenolpyruvate-glycerone phosphotransferase activity"/>
    <property type="evidence" value="ECO:0007669"/>
    <property type="project" value="UniProtKB-EC"/>
</dbReference>
<dbReference type="InterPro" id="IPR036117">
    <property type="entry name" value="DhaL_dom_sf"/>
</dbReference>
<dbReference type="EC" id="2.7.1.121" evidence="4"/>
<dbReference type="PROSITE" id="PS51480">
    <property type="entry name" value="DHAL"/>
    <property type="match status" value="1"/>
</dbReference>
<evidence type="ECO:0000256" key="1">
    <source>
        <dbReference type="ARBA" id="ARBA00022679"/>
    </source>
</evidence>
<keyword evidence="5" id="KW-1185">Reference proteome</keyword>
<dbReference type="FunFam" id="1.25.40.340:FF:000002">
    <property type="entry name" value="Dihydroxyacetone kinase, L subunit"/>
    <property type="match status" value="1"/>
</dbReference>
<dbReference type="NCBIfam" id="TIGR02365">
    <property type="entry name" value="dha_L_ycgS"/>
    <property type="match status" value="1"/>
</dbReference>
<evidence type="ECO:0000313" key="5">
    <source>
        <dbReference type="Proteomes" id="UP001596328"/>
    </source>
</evidence>
<name>A0ABD5RX29_9EURY</name>
<dbReference type="Proteomes" id="UP001596328">
    <property type="component" value="Unassembled WGS sequence"/>
</dbReference>
<gene>
    <name evidence="4" type="primary">dhaL</name>
    <name evidence="4" type="ORF">ACFQE1_05125</name>
</gene>
<dbReference type="InterPro" id="IPR050861">
    <property type="entry name" value="Dihydroxyacetone_Kinase"/>
</dbReference>
<dbReference type="Gene3D" id="1.25.40.340">
    <property type="match status" value="1"/>
</dbReference>
<reference evidence="4 5" key="1">
    <citation type="journal article" date="2019" name="Int. J. Syst. Evol. Microbiol.">
        <title>The Global Catalogue of Microorganisms (GCM) 10K type strain sequencing project: providing services to taxonomists for standard genome sequencing and annotation.</title>
        <authorList>
            <consortium name="The Broad Institute Genomics Platform"/>
            <consortium name="The Broad Institute Genome Sequencing Center for Infectious Disease"/>
            <person name="Wu L."/>
            <person name="Ma J."/>
        </authorList>
    </citation>
    <scope>NUCLEOTIDE SEQUENCE [LARGE SCALE GENOMIC DNA]</scope>
    <source>
        <strain evidence="4 5">NBRC 111368</strain>
    </source>
</reference>
<dbReference type="InterPro" id="IPR004007">
    <property type="entry name" value="DhaL_dom"/>
</dbReference>
<comment type="caution">
    <text evidence="4">The sequence shown here is derived from an EMBL/GenBank/DDBJ whole genome shotgun (WGS) entry which is preliminary data.</text>
</comment>
<organism evidence="4 5">
    <name type="scientific">Halobium palmae</name>
    <dbReference type="NCBI Taxonomy" id="1776492"/>
    <lineage>
        <taxon>Archaea</taxon>
        <taxon>Methanobacteriati</taxon>
        <taxon>Methanobacteriota</taxon>
        <taxon>Stenosarchaea group</taxon>
        <taxon>Halobacteria</taxon>
        <taxon>Halobacteriales</taxon>
        <taxon>Haloferacaceae</taxon>
        <taxon>Halobium</taxon>
    </lineage>
</organism>
<sequence>MDDTDATTLLQTVLENVADRVADEREYLTELDSKIGDADFGANLHRGCQAALEAVDELDDPTPAEYLETVGKTLLDEMAGSSGIIFGMSLMKASAELESGVTPETLVAFTNAFRDNVAERGDVDVGSKTLYDILVPVADTLQASVEMDADEDELIDASARMVEAARRGAMFTAALRAKRGRASYTEWRSVGHPDPGAVGILIILQEIHSTAEAHVGETRDPSFKDGFG</sequence>
<proteinExistence type="predicted"/>
<evidence type="ECO:0000256" key="2">
    <source>
        <dbReference type="ARBA" id="ARBA00022777"/>
    </source>
</evidence>